<dbReference type="SUPFAM" id="SSF54292">
    <property type="entry name" value="2Fe-2S ferredoxin-like"/>
    <property type="match status" value="1"/>
</dbReference>
<dbReference type="InterPro" id="IPR012675">
    <property type="entry name" value="Beta-grasp_dom_sf"/>
</dbReference>
<dbReference type="CDD" id="cd06216">
    <property type="entry name" value="FNR_iron_sulfur_binding_2"/>
    <property type="match status" value="1"/>
</dbReference>
<dbReference type="Proteomes" id="UP000199417">
    <property type="component" value="Unassembled WGS sequence"/>
</dbReference>
<dbReference type="PRINTS" id="PR00410">
    <property type="entry name" value="PHEHYDRXLASE"/>
</dbReference>
<dbReference type="InterPro" id="IPR036010">
    <property type="entry name" value="2Fe-2S_ferredoxin-like_sf"/>
</dbReference>
<keyword evidence="6" id="KW-1185">Reference proteome</keyword>
<dbReference type="AlphaFoldDB" id="A0A1G7A8H6"/>
<evidence type="ECO:0000313" key="5">
    <source>
        <dbReference type="EMBL" id="SDE11071.1"/>
    </source>
</evidence>
<dbReference type="GO" id="GO:0016491">
    <property type="term" value="F:oxidoreductase activity"/>
    <property type="evidence" value="ECO:0007669"/>
    <property type="project" value="InterPro"/>
</dbReference>
<dbReference type="PANTHER" id="PTHR47354">
    <property type="entry name" value="NADH OXIDOREDUCTASE HCR"/>
    <property type="match status" value="1"/>
</dbReference>
<evidence type="ECO:0000259" key="4">
    <source>
        <dbReference type="PROSITE" id="PS51384"/>
    </source>
</evidence>
<dbReference type="Gene3D" id="2.40.30.10">
    <property type="entry name" value="Translation factors"/>
    <property type="match status" value="1"/>
</dbReference>
<dbReference type="STRING" id="168276.SAMN05444580_11087"/>
<dbReference type="InterPro" id="IPR017938">
    <property type="entry name" value="Riboflavin_synthase-like_b-brl"/>
</dbReference>
<evidence type="ECO:0000256" key="3">
    <source>
        <dbReference type="ARBA" id="ARBA00023014"/>
    </source>
</evidence>
<dbReference type="PANTHER" id="PTHR47354:SF3">
    <property type="entry name" value="OXIDOREDUCTASE-RELATED"/>
    <property type="match status" value="1"/>
</dbReference>
<reference evidence="5 6" key="1">
    <citation type="submission" date="2016-10" db="EMBL/GenBank/DDBJ databases">
        <authorList>
            <person name="de Groot N.N."/>
        </authorList>
    </citation>
    <scope>NUCLEOTIDE SEQUENCE [LARGE SCALE GENOMIC DNA]</scope>
    <source>
        <strain evidence="5 6">JCM 11308</strain>
    </source>
</reference>
<dbReference type="EMBL" id="FNAB01000010">
    <property type="protein sequence ID" value="SDE11071.1"/>
    <property type="molecule type" value="Genomic_DNA"/>
</dbReference>
<accession>A0A1G7A8H6</accession>
<evidence type="ECO:0000256" key="1">
    <source>
        <dbReference type="ARBA" id="ARBA00001974"/>
    </source>
</evidence>
<keyword evidence="2" id="KW-0408">Iron</keyword>
<dbReference type="PROSITE" id="PS51384">
    <property type="entry name" value="FAD_FR"/>
    <property type="match status" value="1"/>
</dbReference>
<keyword evidence="3" id="KW-0411">Iron-sulfur</keyword>
<dbReference type="Gene3D" id="3.40.50.80">
    <property type="entry name" value="Nucleotide-binding domain of ferredoxin-NADP reductase (FNR) module"/>
    <property type="match status" value="1"/>
</dbReference>
<dbReference type="InterPro" id="IPR008333">
    <property type="entry name" value="Cbr1-like_FAD-bd_dom"/>
</dbReference>
<comment type="cofactor">
    <cofactor evidence="1">
        <name>FAD</name>
        <dbReference type="ChEBI" id="CHEBI:57692"/>
    </cofactor>
</comment>
<dbReference type="Pfam" id="PF00175">
    <property type="entry name" value="NAD_binding_1"/>
    <property type="match status" value="1"/>
</dbReference>
<dbReference type="CDD" id="cd00207">
    <property type="entry name" value="fer2"/>
    <property type="match status" value="1"/>
</dbReference>
<dbReference type="InterPro" id="IPR050415">
    <property type="entry name" value="MRET"/>
</dbReference>
<evidence type="ECO:0000256" key="2">
    <source>
        <dbReference type="ARBA" id="ARBA00022714"/>
    </source>
</evidence>
<protein>
    <submittedName>
        <fullName evidence="5">Ferredoxin-NADP reductase</fullName>
    </submittedName>
</protein>
<dbReference type="InterPro" id="IPR039261">
    <property type="entry name" value="FNR_nucleotide-bd"/>
</dbReference>
<dbReference type="Pfam" id="PF00970">
    <property type="entry name" value="FAD_binding_6"/>
    <property type="match status" value="1"/>
</dbReference>
<dbReference type="InterPro" id="IPR001041">
    <property type="entry name" value="2Fe-2S_ferredoxin-type"/>
</dbReference>
<dbReference type="InterPro" id="IPR017927">
    <property type="entry name" value="FAD-bd_FR_type"/>
</dbReference>
<dbReference type="SUPFAM" id="SSF63380">
    <property type="entry name" value="Riboflavin synthase domain-like"/>
    <property type="match status" value="1"/>
</dbReference>
<sequence>MALQSRPSRPARRPSLVSLLESLATPHRLDRYLELVDPMVTVRDLRAEVTAVRRGTGSVTLTLRPTRQWRGFEAGQFVQVGVVVDGVRHTRCYSPAGSQHDAGIELTVKEHAGGVVSGYLNREARVGLVVDLSPADGAFRLPDRRPGHVLLISGGSGITPVLAILRTLLAEGHAGPIAFLHYARTAGDVAYLPELTALADRHANLTLELVYTGDGGGGDLRGHFGPAHLDAVAPWADGAQTYLCGPAALMRSVRELYDGRGLADRLHSEEFTIAPAAADADATGELTFAASGVSAPNSGASLLEQAESAGLNPDFGCRMGICFTCTTVKTSGCTRNLRTGEIDADPDRPIQLCISAAVGDVSLDL</sequence>
<keyword evidence="2" id="KW-0001">2Fe-2S</keyword>
<feature type="domain" description="FAD-binding FR-type" evidence="4">
    <location>
        <begin position="42"/>
        <end position="142"/>
    </location>
</feature>
<gene>
    <name evidence="5" type="ORF">SAMN05444580_11087</name>
</gene>
<dbReference type="InterPro" id="IPR001433">
    <property type="entry name" value="OxRdtase_FAD/NAD-bd"/>
</dbReference>
<evidence type="ECO:0000313" key="6">
    <source>
        <dbReference type="Proteomes" id="UP000199417"/>
    </source>
</evidence>
<proteinExistence type="predicted"/>
<dbReference type="GO" id="GO:0051537">
    <property type="term" value="F:2 iron, 2 sulfur cluster binding"/>
    <property type="evidence" value="ECO:0007669"/>
    <property type="project" value="UniProtKB-KW"/>
</dbReference>
<dbReference type="SUPFAM" id="SSF52343">
    <property type="entry name" value="Ferredoxin reductase-like, C-terminal NADP-linked domain"/>
    <property type="match status" value="1"/>
</dbReference>
<organism evidence="5 6">
    <name type="scientific">Rhodococcus tukisamuensis</name>
    <dbReference type="NCBI Taxonomy" id="168276"/>
    <lineage>
        <taxon>Bacteria</taxon>
        <taxon>Bacillati</taxon>
        <taxon>Actinomycetota</taxon>
        <taxon>Actinomycetes</taxon>
        <taxon>Mycobacteriales</taxon>
        <taxon>Nocardiaceae</taxon>
        <taxon>Rhodococcus</taxon>
    </lineage>
</organism>
<dbReference type="RefSeq" id="WP_072844896.1">
    <property type="nucleotide sequence ID" value="NZ_FNAB01000010.1"/>
</dbReference>
<dbReference type="Gene3D" id="3.10.20.30">
    <property type="match status" value="1"/>
</dbReference>
<name>A0A1G7A8H6_9NOCA</name>
<keyword evidence="2" id="KW-0479">Metal-binding</keyword>